<dbReference type="AlphaFoldDB" id="A0A848G967"/>
<feature type="region of interest" description="Disordered" evidence="2">
    <location>
        <begin position="75"/>
        <end position="141"/>
    </location>
</feature>
<protein>
    <submittedName>
        <fullName evidence="3">Uncharacterized protein</fullName>
    </submittedName>
</protein>
<evidence type="ECO:0000256" key="2">
    <source>
        <dbReference type="SAM" id="MobiDB-lite"/>
    </source>
</evidence>
<proteinExistence type="predicted"/>
<feature type="coiled-coil region" evidence="1">
    <location>
        <begin position="144"/>
        <end position="171"/>
    </location>
</feature>
<feature type="compositionally biased region" description="Polar residues" evidence="2">
    <location>
        <begin position="7"/>
        <end position="23"/>
    </location>
</feature>
<organism evidence="3 4">
    <name type="scientific">Zoogloea dura</name>
    <dbReference type="NCBI Taxonomy" id="2728840"/>
    <lineage>
        <taxon>Bacteria</taxon>
        <taxon>Pseudomonadati</taxon>
        <taxon>Pseudomonadota</taxon>
        <taxon>Betaproteobacteria</taxon>
        <taxon>Rhodocyclales</taxon>
        <taxon>Zoogloeaceae</taxon>
        <taxon>Zoogloea</taxon>
    </lineage>
</organism>
<evidence type="ECO:0000313" key="4">
    <source>
        <dbReference type="Proteomes" id="UP000580043"/>
    </source>
</evidence>
<sequence length="230" mass="24588">MVPPPATRQNNLIDSSSAGTGNTAHAAKVTRFTTHDSVTMPCSRPARLPPGKPGKPWCYSVDVAMTPIKSTLNPYTQTPVINTPRPATPAPDNAQGAANPQPAADTPRIEISQKGRELSASRSSQADKAKSNDDIDDSGLPDTIKGMLKQLRELNEQLAAQKEQLQAAMARQDLPAEERQARMAQAQGTISTLTAALSSVMNSLNKQMSEQDLSDEQRAKVASLIAKYAS</sequence>
<gene>
    <name evidence="3" type="ORF">HHL15_16945</name>
</gene>
<comment type="caution">
    <text evidence="3">The sequence shown here is derived from an EMBL/GenBank/DDBJ whole genome shotgun (WGS) entry which is preliminary data.</text>
</comment>
<evidence type="ECO:0000256" key="1">
    <source>
        <dbReference type="SAM" id="Coils"/>
    </source>
</evidence>
<dbReference type="EMBL" id="JABBGA010000015">
    <property type="protein sequence ID" value="NML27445.1"/>
    <property type="molecule type" value="Genomic_DNA"/>
</dbReference>
<reference evidence="3 4" key="1">
    <citation type="submission" date="2020-04" db="EMBL/GenBank/DDBJ databases">
        <title>Zoogloea sp. G-4-1-14 isolated from soil.</title>
        <authorList>
            <person name="Dahal R.H."/>
        </authorList>
    </citation>
    <scope>NUCLEOTIDE SEQUENCE [LARGE SCALE GENOMIC DNA]</scope>
    <source>
        <strain evidence="3 4">G-4-1-14</strain>
    </source>
</reference>
<keyword evidence="4" id="KW-1185">Reference proteome</keyword>
<keyword evidence="1" id="KW-0175">Coiled coil</keyword>
<feature type="region of interest" description="Disordered" evidence="2">
    <location>
        <begin position="1"/>
        <end position="24"/>
    </location>
</feature>
<name>A0A848G967_9RHOO</name>
<feature type="compositionally biased region" description="Low complexity" evidence="2">
    <location>
        <begin position="90"/>
        <end position="105"/>
    </location>
</feature>
<evidence type="ECO:0000313" key="3">
    <source>
        <dbReference type="EMBL" id="NML27445.1"/>
    </source>
</evidence>
<dbReference type="Proteomes" id="UP000580043">
    <property type="component" value="Unassembled WGS sequence"/>
</dbReference>
<accession>A0A848G967</accession>
<feature type="compositionally biased region" description="Basic and acidic residues" evidence="2">
    <location>
        <begin position="107"/>
        <end position="133"/>
    </location>
</feature>